<keyword evidence="1" id="KW-0472">Membrane</keyword>
<proteinExistence type="predicted"/>
<name>A0A845QZV8_9CLOT</name>
<dbReference type="OrthoDB" id="2086307at2"/>
<keyword evidence="1" id="KW-1133">Transmembrane helix</keyword>
<organism evidence="2 3">
    <name type="scientific">Senegalia massiliensis</name>
    <dbReference type="NCBI Taxonomy" id="1720316"/>
    <lineage>
        <taxon>Bacteria</taxon>
        <taxon>Bacillati</taxon>
        <taxon>Bacillota</taxon>
        <taxon>Clostridia</taxon>
        <taxon>Eubacteriales</taxon>
        <taxon>Clostridiaceae</taxon>
        <taxon>Senegalia</taxon>
    </lineage>
</organism>
<feature type="transmembrane region" description="Helical" evidence="1">
    <location>
        <begin position="65"/>
        <end position="83"/>
    </location>
</feature>
<feature type="transmembrane region" description="Helical" evidence="1">
    <location>
        <begin position="40"/>
        <end position="59"/>
    </location>
</feature>
<evidence type="ECO:0000256" key="1">
    <source>
        <dbReference type="SAM" id="Phobius"/>
    </source>
</evidence>
<dbReference type="Proteomes" id="UP000467132">
    <property type="component" value="Unassembled WGS sequence"/>
</dbReference>
<reference evidence="2 3" key="1">
    <citation type="submission" date="2018-08" db="EMBL/GenBank/DDBJ databases">
        <title>Murine metabolic-syndrome-specific gut microbial biobank.</title>
        <authorList>
            <person name="Liu C."/>
        </authorList>
    </citation>
    <scope>NUCLEOTIDE SEQUENCE [LARGE SCALE GENOMIC DNA]</scope>
    <source>
        <strain evidence="2 3">583</strain>
    </source>
</reference>
<keyword evidence="3" id="KW-1185">Reference proteome</keyword>
<keyword evidence="1" id="KW-0812">Transmembrane</keyword>
<dbReference type="RefSeq" id="WP_160198179.1">
    <property type="nucleotide sequence ID" value="NZ_QXXA01000014.1"/>
</dbReference>
<evidence type="ECO:0000313" key="3">
    <source>
        <dbReference type="Proteomes" id="UP000467132"/>
    </source>
</evidence>
<accession>A0A845QZV8</accession>
<sequence>MKTLNSKALENRKKAMESSKKIVKDYKIFTAPLDVRKKRAMLGTTCGTLGVLAAGAFYVVKSYNIATGLMIGGVATLGVNLATSKLLNKK</sequence>
<protein>
    <submittedName>
        <fullName evidence="2">Uncharacterized protein</fullName>
    </submittedName>
</protein>
<dbReference type="EMBL" id="QXXA01000014">
    <property type="protein sequence ID" value="NBI07710.1"/>
    <property type="molecule type" value="Genomic_DNA"/>
</dbReference>
<gene>
    <name evidence="2" type="ORF">D3Z33_12685</name>
</gene>
<dbReference type="AlphaFoldDB" id="A0A845QZV8"/>
<comment type="caution">
    <text evidence="2">The sequence shown here is derived from an EMBL/GenBank/DDBJ whole genome shotgun (WGS) entry which is preliminary data.</text>
</comment>
<evidence type="ECO:0000313" key="2">
    <source>
        <dbReference type="EMBL" id="NBI07710.1"/>
    </source>
</evidence>